<dbReference type="PANTHER" id="PTHR45436">
    <property type="entry name" value="SENSOR HISTIDINE KINASE YKOH"/>
    <property type="match status" value="1"/>
</dbReference>
<dbReference type="AlphaFoldDB" id="A0A923JQ99"/>
<keyword evidence="6 11" id="KW-0812">Transmembrane</keyword>
<dbReference type="InterPro" id="IPR050428">
    <property type="entry name" value="TCS_sensor_his_kinase"/>
</dbReference>
<dbReference type="Proteomes" id="UP000659438">
    <property type="component" value="Unassembled WGS sequence"/>
</dbReference>
<dbReference type="InterPro" id="IPR003661">
    <property type="entry name" value="HisK_dim/P_dom"/>
</dbReference>
<dbReference type="Gene3D" id="3.30.565.10">
    <property type="entry name" value="Histidine kinase-like ATPase, C-terminal domain"/>
    <property type="match status" value="1"/>
</dbReference>
<dbReference type="Gene3D" id="1.10.287.130">
    <property type="match status" value="1"/>
</dbReference>
<evidence type="ECO:0000256" key="10">
    <source>
        <dbReference type="ARBA" id="ARBA00023136"/>
    </source>
</evidence>
<evidence type="ECO:0000259" key="13">
    <source>
        <dbReference type="PROSITE" id="PS50885"/>
    </source>
</evidence>
<evidence type="ECO:0000256" key="6">
    <source>
        <dbReference type="ARBA" id="ARBA00022692"/>
    </source>
</evidence>
<keyword evidence="8 11" id="KW-1133">Transmembrane helix</keyword>
<protein>
    <recommendedName>
        <fullName evidence="3">histidine kinase</fullName>
        <ecNumber evidence="3">2.7.13.3</ecNumber>
    </recommendedName>
</protein>
<sequence>MPFVRTTWRNSISFKVLLAYVAGVGLSILLIALGVFALVTSRSDILLSTDVAERTHELSGKLLFDATGRPTGFDNSEGDRIWTFKSLGAEIGYRVLDSEANVVQTSTDAAFWSSVATEHPTKQSRFKFEREGILMYAATAPLEHDGKVWYLQFAASERLMELLHEGFAWPFMGAGIVLFSLVLLFVFGACAYFTLGYALKPLREVSESAAAISPRSLHSRLEVKAVPSEVAPLVTSFNSALERLAHGYRVQQEFLATAAHELKTPLALIRAQIELMEPSKGRDSLLDDARHMTRQVQQLLLLAETSEAHNYSLAAVDVMEVAQEAASYLQRMADAANVRVVLAGHVDAQAPWQADRSALFTLLKNLLENAIQHAPAETEIRVELSADTLTLRDWGPGVEQGQLAQIFTRFWRGAHRRDHGAGLGLTICQEIAQAHGWTLVARRAEPGLLFCLSRPAPEQPA</sequence>
<accession>A0A923JQ99</accession>
<evidence type="ECO:0000256" key="2">
    <source>
        <dbReference type="ARBA" id="ARBA00004141"/>
    </source>
</evidence>
<evidence type="ECO:0000256" key="11">
    <source>
        <dbReference type="SAM" id="Phobius"/>
    </source>
</evidence>
<dbReference type="PROSITE" id="PS50885">
    <property type="entry name" value="HAMP"/>
    <property type="match status" value="1"/>
</dbReference>
<gene>
    <name evidence="15" type="ORF">HU742_012930</name>
    <name evidence="14" type="ORF">HU742_05185</name>
</gene>
<dbReference type="SMART" id="SM00387">
    <property type="entry name" value="HATPase_c"/>
    <property type="match status" value="1"/>
</dbReference>
<dbReference type="InterPro" id="IPR003660">
    <property type="entry name" value="HAMP_dom"/>
</dbReference>
<evidence type="ECO:0000256" key="8">
    <source>
        <dbReference type="ARBA" id="ARBA00022989"/>
    </source>
</evidence>
<dbReference type="Pfam" id="PF00512">
    <property type="entry name" value="HisKA"/>
    <property type="match status" value="1"/>
</dbReference>
<reference evidence="14" key="2">
    <citation type="submission" date="2020-07" db="EMBL/GenBank/DDBJ databases">
        <authorList>
            <person name="Lood C."/>
            <person name="Girard L."/>
        </authorList>
    </citation>
    <scope>NUCLEOTIDE SEQUENCE</scope>
    <source>
        <strain evidence="14">SWRI102</strain>
    </source>
</reference>
<dbReference type="InterPro" id="IPR003594">
    <property type="entry name" value="HATPase_dom"/>
</dbReference>
<proteinExistence type="predicted"/>
<dbReference type="InterPro" id="IPR004358">
    <property type="entry name" value="Sig_transdc_His_kin-like_C"/>
</dbReference>
<keyword evidence="7 15" id="KW-0418">Kinase</keyword>
<reference evidence="14 16" key="1">
    <citation type="journal article" date="2020" name="Microorganisms">
        <title>Reliable Identification of Environmental Pseudomonas Isolates Using the rpoD Gene.</title>
        <authorList>
            <consortium name="The Broad Institute Genome Sequencing Platform"/>
            <person name="Girard L."/>
            <person name="Lood C."/>
            <person name="Rokni-Zadeh H."/>
            <person name="van Noort V."/>
            <person name="Lavigne R."/>
            <person name="De Mot R."/>
        </authorList>
    </citation>
    <scope>NUCLEOTIDE SEQUENCE</scope>
    <source>
        <strain evidence="14 16">SWRI102</strain>
    </source>
</reference>
<dbReference type="Pfam" id="PF02518">
    <property type="entry name" value="HATPase_c"/>
    <property type="match status" value="1"/>
</dbReference>
<dbReference type="PRINTS" id="PR00344">
    <property type="entry name" value="BCTRLSENSOR"/>
</dbReference>
<comment type="caution">
    <text evidence="14">The sequence shown here is derived from an EMBL/GenBank/DDBJ whole genome shotgun (WGS) entry which is preliminary data.</text>
</comment>
<keyword evidence="9" id="KW-0902">Two-component regulatory system</keyword>
<feature type="domain" description="HAMP" evidence="13">
    <location>
        <begin position="196"/>
        <end position="249"/>
    </location>
</feature>
<evidence type="ECO:0000256" key="4">
    <source>
        <dbReference type="ARBA" id="ARBA00022553"/>
    </source>
</evidence>
<dbReference type="Pfam" id="PF00672">
    <property type="entry name" value="HAMP"/>
    <property type="match status" value="1"/>
</dbReference>
<dbReference type="GO" id="GO:0005886">
    <property type="term" value="C:plasma membrane"/>
    <property type="evidence" value="ECO:0007669"/>
    <property type="project" value="TreeGrafter"/>
</dbReference>
<feature type="transmembrane region" description="Helical" evidence="11">
    <location>
        <begin position="12"/>
        <end position="39"/>
    </location>
</feature>
<dbReference type="GO" id="GO:0000155">
    <property type="term" value="F:phosphorelay sensor kinase activity"/>
    <property type="evidence" value="ECO:0007669"/>
    <property type="project" value="InterPro"/>
</dbReference>
<dbReference type="EMBL" id="JABWQX010000001">
    <property type="protein sequence ID" value="MBC3394591.1"/>
    <property type="molecule type" value="Genomic_DNA"/>
</dbReference>
<evidence type="ECO:0000313" key="14">
    <source>
        <dbReference type="EMBL" id="MBC3394591.1"/>
    </source>
</evidence>
<reference evidence="15" key="3">
    <citation type="submission" date="2021-06" db="EMBL/GenBank/DDBJ databases">
        <title>Updating the genus Pseudomonas: Description of 43 new species and partition of the Pseudomonas putida group.</title>
        <authorList>
            <person name="Girard L."/>
            <person name="Lood C."/>
            <person name="Vandamme P."/>
            <person name="Rokni-Zadeh H."/>
            <person name="Van Noort V."/>
            <person name="Hofte M."/>
            <person name="Lavigne R."/>
            <person name="De Mot R."/>
        </authorList>
    </citation>
    <scope>NUCLEOTIDE SEQUENCE</scope>
    <source>
        <strain evidence="15">SWRI102</strain>
    </source>
</reference>
<dbReference type="CDD" id="cd00082">
    <property type="entry name" value="HisKA"/>
    <property type="match status" value="1"/>
</dbReference>
<evidence type="ECO:0000256" key="9">
    <source>
        <dbReference type="ARBA" id="ARBA00023012"/>
    </source>
</evidence>
<evidence type="ECO:0000313" key="15">
    <source>
        <dbReference type="EMBL" id="MBV4552046.1"/>
    </source>
</evidence>
<dbReference type="PANTHER" id="PTHR45436:SF15">
    <property type="entry name" value="SENSOR HISTIDINE KINASE CUSS"/>
    <property type="match status" value="1"/>
</dbReference>
<feature type="domain" description="Histidine kinase" evidence="12">
    <location>
        <begin position="257"/>
        <end position="458"/>
    </location>
</feature>
<name>A0A923JQ99_9PSED</name>
<evidence type="ECO:0000313" key="16">
    <source>
        <dbReference type="Proteomes" id="UP000659438"/>
    </source>
</evidence>
<evidence type="ECO:0000256" key="3">
    <source>
        <dbReference type="ARBA" id="ARBA00012438"/>
    </source>
</evidence>
<evidence type="ECO:0000256" key="7">
    <source>
        <dbReference type="ARBA" id="ARBA00022777"/>
    </source>
</evidence>
<dbReference type="RefSeq" id="WP_186632541.1">
    <property type="nucleotide sequence ID" value="NZ_JABWQX020000001.1"/>
</dbReference>
<comment type="subcellular location">
    <subcellularLocation>
        <location evidence="2">Membrane</location>
        <topology evidence="2">Multi-pass membrane protein</topology>
    </subcellularLocation>
</comment>
<dbReference type="InterPro" id="IPR036890">
    <property type="entry name" value="HATPase_C_sf"/>
</dbReference>
<comment type="catalytic activity">
    <reaction evidence="1">
        <text>ATP + protein L-histidine = ADP + protein N-phospho-L-histidine.</text>
        <dbReference type="EC" id="2.7.13.3"/>
    </reaction>
</comment>
<dbReference type="EC" id="2.7.13.3" evidence="3"/>
<dbReference type="EMBL" id="JABWQX020000001">
    <property type="protein sequence ID" value="MBV4552046.1"/>
    <property type="molecule type" value="Genomic_DNA"/>
</dbReference>
<keyword evidence="5" id="KW-0808">Transferase</keyword>
<dbReference type="PROSITE" id="PS50109">
    <property type="entry name" value="HIS_KIN"/>
    <property type="match status" value="1"/>
</dbReference>
<feature type="transmembrane region" description="Helical" evidence="11">
    <location>
        <begin position="167"/>
        <end position="193"/>
    </location>
</feature>
<dbReference type="SMART" id="SM00304">
    <property type="entry name" value="HAMP"/>
    <property type="match status" value="1"/>
</dbReference>
<dbReference type="InterPro" id="IPR036097">
    <property type="entry name" value="HisK_dim/P_sf"/>
</dbReference>
<dbReference type="SUPFAM" id="SSF47384">
    <property type="entry name" value="Homodimeric domain of signal transducing histidine kinase"/>
    <property type="match status" value="1"/>
</dbReference>
<organism evidence="14">
    <name type="scientific">Pseudomonas marvdashtae</name>
    <dbReference type="NCBI Taxonomy" id="2745500"/>
    <lineage>
        <taxon>Bacteria</taxon>
        <taxon>Pseudomonadati</taxon>
        <taxon>Pseudomonadota</taxon>
        <taxon>Gammaproteobacteria</taxon>
        <taxon>Pseudomonadales</taxon>
        <taxon>Pseudomonadaceae</taxon>
        <taxon>Pseudomonas</taxon>
    </lineage>
</organism>
<dbReference type="SMART" id="SM00388">
    <property type="entry name" value="HisKA"/>
    <property type="match status" value="1"/>
</dbReference>
<dbReference type="CDD" id="cd06225">
    <property type="entry name" value="HAMP"/>
    <property type="match status" value="1"/>
</dbReference>
<keyword evidence="16" id="KW-1185">Reference proteome</keyword>
<keyword evidence="4" id="KW-0597">Phosphoprotein</keyword>
<evidence type="ECO:0000259" key="12">
    <source>
        <dbReference type="PROSITE" id="PS50109"/>
    </source>
</evidence>
<evidence type="ECO:0000256" key="1">
    <source>
        <dbReference type="ARBA" id="ARBA00000085"/>
    </source>
</evidence>
<evidence type="ECO:0000256" key="5">
    <source>
        <dbReference type="ARBA" id="ARBA00022679"/>
    </source>
</evidence>
<dbReference type="InterPro" id="IPR005467">
    <property type="entry name" value="His_kinase_dom"/>
</dbReference>
<keyword evidence="10 11" id="KW-0472">Membrane</keyword>
<dbReference type="SUPFAM" id="SSF55874">
    <property type="entry name" value="ATPase domain of HSP90 chaperone/DNA topoisomerase II/histidine kinase"/>
    <property type="match status" value="1"/>
</dbReference>